<proteinExistence type="predicted"/>
<accession>A0A7W4NVM6</accession>
<evidence type="ECO:0000313" key="1">
    <source>
        <dbReference type="EMBL" id="MBB2164595.1"/>
    </source>
</evidence>
<dbReference type="Proteomes" id="UP000561077">
    <property type="component" value="Unassembled WGS sequence"/>
</dbReference>
<dbReference type="AlphaFoldDB" id="A0A7W4NVM6"/>
<name>A0A7W4NVM6_9PROT</name>
<comment type="caution">
    <text evidence="1">The sequence shown here is derived from an EMBL/GenBank/DDBJ whole genome shotgun (WGS) entry which is preliminary data.</text>
</comment>
<protein>
    <submittedName>
        <fullName evidence="1">Uncharacterized protein</fullName>
    </submittedName>
</protein>
<evidence type="ECO:0000313" key="2">
    <source>
        <dbReference type="EMBL" id="MBB2193638.1"/>
    </source>
</evidence>
<evidence type="ECO:0000313" key="4">
    <source>
        <dbReference type="Proteomes" id="UP000561077"/>
    </source>
</evidence>
<organism evidence="1 4">
    <name type="scientific">Gluconacetobacter dulcium</name>
    <dbReference type="NCBI Taxonomy" id="2729096"/>
    <lineage>
        <taxon>Bacteria</taxon>
        <taxon>Pseudomonadati</taxon>
        <taxon>Pseudomonadota</taxon>
        <taxon>Alphaproteobacteria</taxon>
        <taxon>Acetobacterales</taxon>
        <taxon>Acetobacteraceae</taxon>
        <taxon>Gluconacetobacter</taxon>
    </lineage>
</organism>
<dbReference type="RefSeq" id="WP_182973607.1">
    <property type="nucleotide sequence ID" value="NZ_JABEQN010000008.1"/>
</dbReference>
<dbReference type="EMBL" id="JABEQO010000008">
    <property type="protein sequence ID" value="MBB2164595.1"/>
    <property type="molecule type" value="Genomic_DNA"/>
</dbReference>
<reference evidence="3 4" key="1">
    <citation type="submission" date="2020-04" db="EMBL/GenBank/DDBJ databases">
        <title>Description of novel Gluconacetobacter.</title>
        <authorList>
            <person name="Sombolestani A."/>
        </authorList>
    </citation>
    <scope>NUCLEOTIDE SEQUENCE [LARGE SCALE GENOMIC DNA]</scope>
    <source>
        <strain evidence="2 3">LMG 1728</strain>
        <strain evidence="1 4">LMG 1731</strain>
    </source>
</reference>
<evidence type="ECO:0000313" key="3">
    <source>
        <dbReference type="Proteomes" id="UP000540490"/>
    </source>
</evidence>
<gene>
    <name evidence="2" type="ORF">HLH25_08280</name>
    <name evidence="1" type="ORF">HLH26_08575</name>
</gene>
<keyword evidence="3" id="KW-1185">Reference proteome</keyword>
<sequence>MLSALRHDLCVSRWDNRAQDGAEDAYVQFERDLSGKVGGMTMRVVQSDFSFDAQDLDPKKCTHESFSWLSFSKKEQSFSHVPLNHGL</sequence>
<dbReference type="Proteomes" id="UP000540490">
    <property type="component" value="Unassembled WGS sequence"/>
</dbReference>
<dbReference type="EMBL" id="JABEQN010000008">
    <property type="protein sequence ID" value="MBB2193638.1"/>
    <property type="molecule type" value="Genomic_DNA"/>
</dbReference>